<gene>
    <name evidence="1" type="ORF">GFD30_05515</name>
</gene>
<organism evidence="1 2">
    <name type="scientific">Glycomyces albidus</name>
    <dbReference type="NCBI Taxonomy" id="2656774"/>
    <lineage>
        <taxon>Bacteria</taxon>
        <taxon>Bacillati</taxon>
        <taxon>Actinomycetota</taxon>
        <taxon>Actinomycetes</taxon>
        <taxon>Glycomycetales</taxon>
        <taxon>Glycomycetaceae</taxon>
        <taxon>Glycomyces</taxon>
    </lineage>
</organism>
<sequence length="659" mass="71302">MPREEVPSSTRNEFLGAVTAEHGGTVNAVGNDQINNTYNLSIEALHRRIRYTADREALDREMRAVVPPPGLEAQLATLEHSRVLVLAGGPRTGLSTAARHRWHEFAARNAHLASERLFADDYSELTGDLARLSAPSALLLDVSHTPSFVRGLTEDAFGKVQSELHEKDAYMVVAVGIDGLQGAERSFRAAAHLLGRPDPIEVVAKRMSGSGRLDELKGDERFLDLVRDLWPPRAAEIAEFLDGAPTTTTLDALIEAVESQANSWSAELRELVHGPAAAGDARALLLASGALQGAARDSISFAAQDLAQIAGEKDKRSVMEQRSLEERFGDLETILTAATATFNHPNIADAVLPFAWNQFPNWRDPIRAWLDRLLEPGRFKDDTLANLMPRLLSFAAATGAADIVVDRAARIAAGPGGGSAGRRRLAAELLVAGAIDPTIGQQVRHRLWSWSVGRSGGNPLVQRVVAEVCGDAEYASRFPRNALTRLGHLLGSNAADVQIAALDGLVSAARYVPPPTLIDRLGEWAGRARPLQGAVSVPELVVKLLSDETVRDRLRTDWLVRDPLGQVRALWRAVFASAGQGTARRAVGAWLVLADGADAGRRFALADLLVEVARENFWALALLNAVADELVHGSRSADPEVYELRAYLHEHVSQAKVEL</sequence>
<keyword evidence="2" id="KW-1185">Reference proteome</keyword>
<evidence type="ECO:0000313" key="2">
    <source>
        <dbReference type="Proteomes" id="UP000477750"/>
    </source>
</evidence>
<dbReference type="Proteomes" id="UP000477750">
    <property type="component" value="Unassembled WGS sequence"/>
</dbReference>
<proteinExistence type="predicted"/>
<protein>
    <submittedName>
        <fullName evidence="1">Uncharacterized protein</fullName>
    </submittedName>
</protein>
<reference evidence="1 2" key="1">
    <citation type="submission" date="2019-10" db="EMBL/GenBank/DDBJ databases">
        <title>Glycomyces albidus sp. nov., a novel actinomycete isolated from rhizosphere soil of wheat (Triticum aestivum L.).</title>
        <authorList>
            <person name="Qian L."/>
        </authorList>
    </citation>
    <scope>NUCLEOTIDE SEQUENCE [LARGE SCALE GENOMIC DNA]</scope>
    <source>
        <strain evidence="1 2">NEAU-7082</strain>
    </source>
</reference>
<dbReference type="AlphaFoldDB" id="A0A6L5G5Y5"/>
<dbReference type="RefSeq" id="WP_153024198.1">
    <property type="nucleotide sequence ID" value="NZ_WIAO01000004.1"/>
</dbReference>
<evidence type="ECO:0000313" key="1">
    <source>
        <dbReference type="EMBL" id="MQM25036.1"/>
    </source>
</evidence>
<name>A0A6L5G5Y5_9ACTN</name>
<dbReference type="EMBL" id="WIAO01000004">
    <property type="protein sequence ID" value="MQM25036.1"/>
    <property type="molecule type" value="Genomic_DNA"/>
</dbReference>
<comment type="caution">
    <text evidence="1">The sequence shown here is derived from an EMBL/GenBank/DDBJ whole genome shotgun (WGS) entry which is preliminary data.</text>
</comment>
<accession>A0A6L5G5Y5</accession>